<feature type="domain" description="Ferrous iron transporter FeoA-like" evidence="2">
    <location>
        <begin position="1"/>
        <end position="71"/>
    </location>
</feature>
<dbReference type="InterPro" id="IPR007167">
    <property type="entry name" value="Fe-transptr_FeoA-like"/>
</dbReference>
<dbReference type="EMBL" id="PXYX01000059">
    <property type="protein sequence ID" value="PSR24283.1"/>
    <property type="molecule type" value="Genomic_DNA"/>
</dbReference>
<evidence type="ECO:0000256" key="1">
    <source>
        <dbReference type="ARBA" id="ARBA00023004"/>
    </source>
</evidence>
<dbReference type="SMART" id="SM00899">
    <property type="entry name" value="FeoA"/>
    <property type="match status" value="1"/>
</dbReference>
<dbReference type="SUPFAM" id="SSF50037">
    <property type="entry name" value="C-terminal domain of transcriptional repressors"/>
    <property type="match status" value="1"/>
</dbReference>
<evidence type="ECO:0000259" key="2">
    <source>
        <dbReference type="SMART" id="SM00899"/>
    </source>
</evidence>
<name>A0A2T2WPY4_SULTH</name>
<dbReference type="AlphaFoldDB" id="A0A2T2WPY4"/>
<dbReference type="InterPro" id="IPR038157">
    <property type="entry name" value="FeoA_core_dom"/>
</dbReference>
<protein>
    <submittedName>
        <fullName evidence="3">Ferrous iron transport protein A</fullName>
    </submittedName>
</protein>
<sequence length="77" mass="8458">MTLLEAEINTLVKIEQISLAYSRMQAIRLGLGPGAQVRVVQKLPHGPVVLNYQGRTIAVGYELAKNILVTPSDERQS</sequence>
<dbReference type="Proteomes" id="UP000242705">
    <property type="component" value="Unassembled WGS sequence"/>
</dbReference>
<dbReference type="GO" id="GO:0046914">
    <property type="term" value="F:transition metal ion binding"/>
    <property type="evidence" value="ECO:0007669"/>
    <property type="project" value="InterPro"/>
</dbReference>
<dbReference type="Gene3D" id="2.30.30.90">
    <property type="match status" value="1"/>
</dbReference>
<comment type="caution">
    <text evidence="3">The sequence shown here is derived from an EMBL/GenBank/DDBJ whole genome shotgun (WGS) entry which is preliminary data.</text>
</comment>
<dbReference type="InterPro" id="IPR008988">
    <property type="entry name" value="Transcriptional_repressor_C"/>
</dbReference>
<organism evidence="3 4">
    <name type="scientific">Sulfobacillus thermosulfidooxidans</name>
    <dbReference type="NCBI Taxonomy" id="28034"/>
    <lineage>
        <taxon>Bacteria</taxon>
        <taxon>Bacillati</taxon>
        <taxon>Bacillota</taxon>
        <taxon>Clostridia</taxon>
        <taxon>Eubacteriales</taxon>
        <taxon>Clostridiales Family XVII. Incertae Sedis</taxon>
        <taxon>Sulfobacillus</taxon>
    </lineage>
</organism>
<reference evidence="3 4" key="1">
    <citation type="journal article" date="2014" name="BMC Genomics">
        <title>Comparison of environmental and isolate Sulfobacillus genomes reveals diverse carbon, sulfur, nitrogen, and hydrogen metabolisms.</title>
        <authorList>
            <person name="Justice N.B."/>
            <person name="Norman A."/>
            <person name="Brown C.T."/>
            <person name="Singh A."/>
            <person name="Thomas B.C."/>
            <person name="Banfield J.F."/>
        </authorList>
    </citation>
    <scope>NUCLEOTIDE SEQUENCE [LARGE SCALE GENOMIC DNA]</scope>
    <source>
        <strain evidence="3">AMDSBA5</strain>
    </source>
</reference>
<evidence type="ECO:0000313" key="4">
    <source>
        <dbReference type="Proteomes" id="UP000242705"/>
    </source>
</evidence>
<dbReference type="Pfam" id="PF04023">
    <property type="entry name" value="FeoA"/>
    <property type="match status" value="1"/>
</dbReference>
<evidence type="ECO:0000313" key="3">
    <source>
        <dbReference type="EMBL" id="PSR24283.1"/>
    </source>
</evidence>
<gene>
    <name evidence="3" type="ORF">C7B47_15260</name>
</gene>
<proteinExistence type="predicted"/>
<accession>A0A2T2WPY4</accession>
<keyword evidence="1" id="KW-0408">Iron</keyword>